<organism evidence="2 3">
    <name type="scientific">Dyadobacter fermentans</name>
    <dbReference type="NCBI Taxonomy" id="94254"/>
    <lineage>
        <taxon>Bacteria</taxon>
        <taxon>Pseudomonadati</taxon>
        <taxon>Bacteroidota</taxon>
        <taxon>Cytophagia</taxon>
        <taxon>Cytophagales</taxon>
        <taxon>Spirosomataceae</taxon>
        <taxon>Dyadobacter</taxon>
    </lineage>
</organism>
<keyword evidence="3" id="KW-1185">Reference proteome</keyword>
<sequence length="38" mass="4190">MHQGHTGISIEHLTEAGASPTTRAQDSFLFKKNSKLLH</sequence>
<evidence type="ECO:0000313" key="3">
    <source>
        <dbReference type="Proteomes" id="UP001264980"/>
    </source>
</evidence>
<comment type="caution">
    <text evidence="2">The sequence shown here is derived from an EMBL/GenBank/DDBJ whole genome shotgun (WGS) entry which is preliminary data.</text>
</comment>
<dbReference type="EMBL" id="JAVDTI010000002">
    <property type="protein sequence ID" value="MDR6805040.1"/>
    <property type="molecule type" value="Genomic_DNA"/>
</dbReference>
<proteinExistence type="predicted"/>
<name>A0ABU1QWD8_9BACT</name>
<gene>
    <name evidence="2" type="ORF">J2W84_002086</name>
</gene>
<reference evidence="2 3" key="1">
    <citation type="submission" date="2023-07" db="EMBL/GenBank/DDBJ databases">
        <title>Sorghum-associated microbial communities from plants grown in Nebraska, USA.</title>
        <authorList>
            <person name="Schachtman D."/>
        </authorList>
    </citation>
    <scope>NUCLEOTIDE SEQUENCE [LARGE SCALE GENOMIC DNA]</scope>
    <source>
        <strain evidence="2 3">BE57</strain>
    </source>
</reference>
<dbReference type="Proteomes" id="UP001264980">
    <property type="component" value="Unassembled WGS sequence"/>
</dbReference>
<protein>
    <submittedName>
        <fullName evidence="2">Uncharacterized protein</fullName>
    </submittedName>
</protein>
<evidence type="ECO:0000313" key="2">
    <source>
        <dbReference type="EMBL" id="MDR6805040.1"/>
    </source>
</evidence>
<evidence type="ECO:0000256" key="1">
    <source>
        <dbReference type="SAM" id="MobiDB-lite"/>
    </source>
</evidence>
<feature type="region of interest" description="Disordered" evidence="1">
    <location>
        <begin position="1"/>
        <end position="25"/>
    </location>
</feature>
<accession>A0ABU1QWD8</accession>